<keyword evidence="8" id="KW-1185">Reference proteome</keyword>
<dbReference type="PRINTS" id="PR01021">
    <property type="entry name" value="OMPADOMAIN"/>
</dbReference>
<keyword evidence="2 4" id="KW-0472">Membrane</keyword>
<name>A0A6N8HG80_9FLAO</name>
<gene>
    <name evidence="7" type="ORF">GN157_13435</name>
</gene>
<evidence type="ECO:0000256" key="5">
    <source>
        <dbReference type="SAM" id="MobiDB-lite"/>
    </source>
</evidence>
<evidence type="ECO:0000259" key="6">
    <source>
        <dbReference type="PROSITE" id="PS51123"/>
    </source>
</evidence>
<evidence type="ECO:0000256" key="3">
    <source>
        <dbReference type="ARBA" id="ARBA00023237"/>
    </source>
</evidence>
<evidence type="ECO:0000313" key="7">
    <source>
        <dbReference type="EMBL" id="MUV04713.1"/>
    </source>
</evidence>
<accession>A0A6N8HG80</accession>
<proteinExistence type="predicted"/>
<dbReference type="EMBL" id="WOWP01000053">
    <property type="protein sequence ID" value="MUV04713.1"/>
    <property type="molecule type" value="Genomic_DNA"/>
</dbReference>
<comment type="subcellular location">
    <subcellularLocation>
        <location evidence="1">Cell outer membrane</location>
    </subcellularLocation>
</comment>
<feature type="region of interest" description="Disordered" evidence="5">
    <location>
        <begin position="309"/>
        <end position="339"/>
    </location>
</feature>
<evidence type="ECO:0000256" key="2">
    <source>
        <dbReference type="ARBA" id="ARBA00023136"/>
    </source>
</evidence>
<dbReference type="PANTHER" id="PTHR30329">
    <property type="entry name" value="STATOR ELEMENT OF FLAGELLAR MOTOR COMPLEX"/>
    <property type="match status" value="1"/>
</dbReference>
<dbReference type="InterPro" id="IPR050330">
    <property type="entry name" value="Bact_OuterMem_StrucFunc"/>
</dbReference>
<dbReference type="PROSITE" id="PS51123">
    <property type="entry name" value="OMPA_2"/>
    <property type="match status" value="1"/>
</dbReference>
<feature type="compositionally biased region" description="Polar residues" evidence="5">
    <location>
        <begin position="312"/>
        <end position="322"/>
    </location>
</feature>
<dbReference type="CDD" id="cd07185">
    <property type="entry name" value="OmpA_C-like"/>
    <property type="match status" value="1"/>
</dbReference>
<dbReference type="Proteomes" id="UP000433945">
    <property type="component" value="Unassembled WGS sequence"/>
</dbReference>
<dbReference type="InterPro" id="IPR036737">
    <property type="entry name" value="OmpA-like_sf"/>
</dbReference>
<dbReference type="PROSITE" id="PS51257">
    <property type="entry name" value="PROKAR_LIPOPROTEIN"/>
    <property type="match status" value="1"/>
</dbReference>
<dbReference type="Pfam" id="PF00691">
    <property type="entry name" value="OmpA"/>
    <property type="match status" value="1"/>
</dbReference>
<feature type="domain" description="OmpA-like" evidence="6">
    <location>
        <begin position="225"/>
        <end position="339"/>
    </location>
</feature>
<evidence type="ECO:0000256" key="1">
    <source>
        <dbReference type="ARBA" id="ARBA00004442"/>
    </source>
</evidence>
<evidence type="ECO:0000313" key="8">
    <source>
        <dbReference type="Proteomes" id="UP000433945"/>
    </source>
</evidence>
<dbReference type="GO" id="GO:0009279">
    <property type="term" value="C:cell outer membrane"/>
    <property type="evidence" value="ECO:0007669"/>
    <property type="project" value="UniProtKB-SubCell"/>
</dbReference>
<protein>
    <submittedName>
        <fullName evidence="7">OmpA family protein</fullName>
    </submittedName>
</protein>
<dbReference type="SUPFAM" id="SSF103088">
    <property type="entry name" value="OmpA-like"/>
    <property type="match status" value="1"/>
</dbReference>
<feature type="compositionally biased region" description="Basic and acidic residues" evidence="5">
    <location>
        <begin position="325"/>
        <end position="339"/>
    </location>
</feature>
<dbReference type="AlphaFoldDB" id="A0A6N8HG80"/>
<dbReference type="RefSeq" id="WP_157484030.1">
    <property type="nucleotide sequence ID" value="NZ_WOWP01000053.1"/>
</dbReference>
<comment type="caution">
    <text evidence="7">The sequence shown here is derived from an EMBL/GenBank/DDBJ whole genome shotgun (WGS) entry which is preliminary data.</text>
</comment>
<dbReference type="Gene3D" id="3.30.1330.60">
    <property type="entry name" value="OmpA-like domain"/>
    <property type="match status" value="1"/>
</dbReference>
<sequence length="339" mass="37992">MKKLAISLFSLLLLSGCKEKKESAEEVPSTVETNVRDVVEENRDPVNTEENTKSFNIENLPVSDKDLGDFPFFSFPEGLTSTNKPVQKKIDMLYFPIDGVMTPLEGKVWKTYVSVKDNSEEWSLHYFIKSYEDAISKVGGVKIFDGEITYEEYERYHDDAEYLGEDGSIGYMGQKIKVYAIHRADGGNIFIQFCGDSAAGNLNVLQQEPFKQTISIIKSDKILKDLEEKGKVVLYVNFDLDKATLQPNGKQAVDEIAKALKDNNQLKIDIQGYTDNSGSDEHNQKLSENRASTVLNTLTSLGIDKSRLSSKGFGSQNPVADNSTEEGRAKNRRVELIKK</sequence>
<organism evidence="7 8">
    <name type="scientific">Flavobacterium rakeshii</name>
    <dbReference type="NCBI Taxonomy" id="1038845"/>
    <lineage>
        <taxon>Bacteria</taxon>
        <taxon>Pseudomonadati</taxon>
        <taxon>Bacteroidota</taxon>
        <taxon>Flavobacteriia</taxon>
        <taxon>Flavobacteriales</taxon>
        <taxon>Flavobacteriaceae</taxon>
        <taxon>Flavobacterium</taxon>
    </lineage>
</organism>
<dbReference type="PANTHER" id="PTHR30329:SF21">
    <property type="entry name" value="LIPOPROTEIN YIAD-RELATED"/>
    <property type="match status" value="1"/>
</dbReference>
<dbReference type="OrthoDB" id="9792021at2"/>
<dbReference type="InterPro" id="IPR006664">
    <property type="entry name" value="OMP_bac"/>
</dbReference>
<dbReference type="InterPro" id="IPR006665">
    <property type="entry name" value="OmpA-like"/>
</dbReference>
<reference evidence="7 8" key="1">
    <citation type="submission" date="2019-12" db="EMBL/GenBank/DDBJ databases">
        <authorList>
            <person name="Sun J.-Q."/>
        </authorList>
    </citation>
    <scope>NUCLEOTIDE SEQUENCE [LARGE SCALE GENOMIC DNA]</scope>
    <source>
        <strain evidence="7 8">JCM 17928</strain>
    </source>
</reference>
<evidence type="ECO:0000256" key="4">
    <source>
        <dbReference type="PROSITE-ProRule" id="PRU00473"/>
    </source>
</evidence>
<keyword evidence="3" id="KW-0998">Cell outer membrane</keyword>